<sequence length="77" mass="8836">MKRGRRGVYDRVGNPNFFTDKNPSKLKQEGSQPANILFGIRVAQDLKDKLAVIPKRELRRVLTEFADSYLANQNNCK</sequence>
<accession>A0A5M3T7W3</accession>
<name>A0A5M3T7W3_LIMPL</name>
<dbReference type="EMBL" id="BIMW01000080">
    <property type="protein sequence ID" value="GCE93876.1"/>
    <property type="molecule type" value="Genomic_DNA"/>
</dbReference>
<gene>
    <name evidence="1" type="ORF">NIES46_19280</name>
</gene>
<proteinExistence type="predicted"/>
<evidence type="ECO:0000313" key="2">
    <source>
        <dbReference type="Proteomes" id="UP000326169"/>
    </source>
</evidence>
<protein>
    <submittedName>
        <fullName evidence="1">Uncharacterized protein</fullName>
    </submittedName>
</protein>
<comment type="caution">
    <text evidence="1">The sequence shown here is derived from an EMBL/GenBank/DDBJ whole genome shotgun (WGS) entry which is preliminary data.</text>
</comment>
<reference evidence="1 2" key="1">
    <citation type="journal article" date="2019" name="J Genomics">
        <title>The Draft Genome of a Hydrogen-producing Cyanobacterium, Arthrospira platensis NIES-46.</title>
        <authorList>
            <person name="Suzuki S."/>
            <person name="Yamaguchi H."/>
            <person name="Kawachi M."/>
        </authorList>
    </citation>
    <scope>NUCLEOTIDE SEQUENCE [LARGE SCALE GENOMIC DNA]</scope>
    <source>
        <strain evidence="1 2">NIES-46</strain>
    </source>
</reference>
<organism evidence="1 2">
    <name type="scientific">Limnospira platensis NIES-46</name>
    <dbReference type="NCBI Taxonomy" id="1236695"/>
    <lineage>
        <taxon>Bacteria</taxon>
        <taxon>Bacillati</taxon>
        <taxon>Cyanobacteriota</taxon>
        <taxon>Cyanophyceae</taxon>
        <taxon>Oscillatoriophycideae</taxon>
        <taxon>Oscillatoriales</taxon>
        <taxon>Sirenicapillariaceae</taxon>
        <taxon>Limnospira</taxon>
    </lineage>
</organism>
<keyword evidence="2" id="KW-1185">Reference proteome</keyword>
<evidence type="ECO:0000313" key="1">
    <source>
        <dbReference type="EMBL" id="GCE93876.1"/>
    </source>
</evidence>
<dbReference type="Proteomes" id="UP000326169">
    <property type="component" value="Unassembled WGS sequence"/>
</dbReference>